<name>A0A0L0P857_CANAR</name>
<dbReference type="VEuPathDB" id="FungiDB:CJI97_003953"/>
<dbReference type="VEuPathDB" id="FungiDB:B9J08_003881"/>
<dbReference type="UniPathway" id="UPA00068"/>
<keyword evidence="7" id="KW-0028">Amino-acid biosynthesis</keyword>
<comment type="function">
    <text evidence="1">N-acetylglutamate synthase involved in arginine biosynthesis.</text>
</comment>
<dbReference type="InterPro" id="IPR006855">
    <property type="entry name" value="Vertebrate-like_GNAT_dom"/>
</dbReference>
<feature type="domain" description="N-acetyltransferase" evidence="15">
    <location>
        <begin position="370"/>
        <end position="527"/>
    </location>
</feature>
<dbReference type="GO" id="GO:0006592">
    <property type="term" value="P:ornithine biosynthetic process"/>
    <property type="evidence" value="ECO:0007669"/>
    <property type="project" value="TreeGrafter"/>
</dbReference>
<keyword evidence="9" id="KW-0809">Transit peptide</keyword>
<evidence type="ECO:0000313" key="17">
    <source>
        <dbReference type="Proteomes" id="UP000037122"/>
    </source>
</evidence>
<evidence type="ECO:0000256" key="9">
    <source>
        <dbReference type="ARBA" id="ARBA00022946"/>
    </source>
</evidence>
<reference evidence="17" key="1">
    <citation type="journal article" date="2015" name="BMC Genomics">
        <title>Draft genome of a commonly misdiagnosed multidrug resistant pathogen Candida auris.</title>
        <authorList>
            <person name="Chatterjee S."/>
            <person name="Alampalli S.V."/>
            <person name="Nageshan R.K."/>
            <person name="Chettiar S.T."/>
            <person name="Joshi S."/>
            <person name="Tatu U.S."/>
        </authorList>
    </citation>
    <scope>NUCLEOTIDE SEQUENCE [LARGE SCALE GENOMIC DNA]</scope>
    <source>
        <strain evidence="17">6684</strain>
    </source>
</reference>
<evidence type="ECO:0000259" key="15">
    <source>
        <dbReference type="PROSITE" id="PS51731"/>
    </source>
</evidence>
<accession>A0A0L0P857</accession>
<dbReference type="EMBL" id="LGST01000005">
    <property type="protein sequence ID" value="KNE02211.1"/>
    <property type="molecule type" value="Genomic_DNA"/>
</dbReference>
<evidence type="ECO:0000256" key="2">
    <source>
        <dbReference type="ARBA" id="ARBA00004173"/>
    </source>
</evidence>
<dbReference type="EC" id="2.3.1.1" evidence="5"/>
<evidence type="ECO:0000256" key="1">
    <source>
        <dbReference type="ARBA" id="ARBA00002294"/>
    </source>
</evidence>
<evidence type="ECO:0000313" key="16">
    <source>
        <dbReference type="EMBL" id="KNE02211.1"/>
    </source>
</evidence>
<comment type="caution">
    <text evidence="16">The sequence shown here is derived from an EMBL/GenBank/DDBJ whole genome shotgun (WGS) entry which is preliminary data.</text>
</comment>
<evidence type="ECO:0000256" key="8">
    <source>
        <dbReference type="ARBA" id="ARBA00022679"/>
    </source>
</evidence>
<evidence type="ECO:0000256" key="4">
    <source>
        <dbReference type="ARBA" id="ARBA00008694"/>
    </source>
</evidence>
<dbReference type="PANTHER" id="PTHR23342:SF4">
    <property type="entry name" value="AMINO-ACID ACETYLTRANSFERASE, MITOCHONDRIAL"/>
    <property type="match status" value="1"/>
</dbReference>
<proteinExistence type="inferred from homology"/>
<protein>
    <recommendedName>
        <fullName evidence="6">Amino-acid acetyltransferase, mitochondrial</fullName>
        <ecNumber evidence="5">2.3.1.1</ecNumber>
    </recommendedName>
    <alternativeName>
        <fullName evidence="12">Glutamate N-acetyltransferase</fullName>
    </alternativeName>
    <alternativeName>
        <fullName evidence="13">N-acetylglutamate synthase</fullName>
    </alternativeName>
</protein>
<dbReference type="GO" id="GO:0005759">
    <property type="term" value="C:mitochondrial matrix"/>
    <property type="evidence" value="ECO:0007669"/>
    <property type="project" value="TreeGrafter"/>
</dbReference>
<dbReference type="Proteomes" id="UP000037122">
    <property type="component" value="Unassembled WGS sequence"/>
</dbReference>
<dbReference type="AlphaFoldDB" id="A0A0L0P857"/>
<evidence type="ECO:0000256" key="11">
    <source>
        <dbReference type="ARBA" id="ARBA00023315"/>
    </source>
</evidence>
<dbReference type="VEuPathDB" id="FungiDB:CJI96_0002407"/>
<evidence type="ECO:0000256" key="7">
    <source>
        <dbReference type="ARBA" id="ARBA00022605"/>
    </source>
</evidence>
<keyword evidence="10" id="KW-0496">Mitochondrion</keyword>
<evidence type="ECO:0000256" key="6">
    <source>
        <dbReference type="ARBA" id="ARBA00018802"/>
    </source>
</evidence>
<dbReference type="VEuPathDB" id="FungiDB:CJJ07_001824"/>
<keyword evidence="11" id="KW-0012">Acyltransferase</keyword>
<evidence type="ECO:0000256" key="12">
    <source>
        <dbReference type="ARBA" id="ARBA00030346"/>
    </source>
</evidence>
<organism evidence="16 17">
    <name type="scientific">Candidozyma auris</name>
    <name type="common">Yeast</name>
    <name type="synonym">Candida auris</name>
    <dbReference type="NCBI Taxonomy" id="498019"/>
    <lineage>
        <taxon>Eukaryota</taxon>
        <taxon>Fungi</taxon>
        <taxon>Dikarya</taxon>
        <taxon>Ascomycota</taxon>
        <taxon>Saccharomycotina</taxon>
        <taxon>Pichiomycetes</taxon>
        <taxon>Metschnikowiaceae</taxon>
        <taxon>Candidozyma</taxon>
    </lineage>
</organism>
<keyword evidence="8" id="KW-0808">Transferase</keyword>
<dbReference type="Gene3D" id="3.40.630.30">
    <property type="match status" value="1"/>
</dbReference>
<comment type="pathway">
    <text evidence="3">Amino-acid biosynthesis; L-arginine biosynthesis; N(2)-acetyl-L-ornithine from L-glutamate: step 1/4.</text>
</comment>
<sequence>MRRWAASSVKVGQDRGKYKKDLILSILKSTTTKREAREYLMKYGTELLLSGMDSPSQGRSILWNKKALPGQLIDSEVFRSETKMTSPKQLALIRLPTNLSNASYKSMIDSFDALRLLGISIVFLLDDSNECNNRGERDVSYLRSRALDITKAFSSHSARALHVTPLMSAFIKRNGEVTVSDTNHITFPLIQGSIPLVIPTAYNTNLGKYERIDGQVALLTTIIGLDMSKLADVQKIVFIDSLGGIPSIERGRTSHVFINNSQEYSDIVSELHIGFIEPEVRERHLINLSNMRELLLACSSFSETTGIILRPEDMFQKLNELSPVAYNVLTDRPIVSSSLPLSRSRTPQVTTSIIKNGFDVRVLFANDNKAKFESLCEDKSISREQFISMINDSFGRTLKLEYLNRLNSCLDCIIIIGDYDGGAVITREWLSTGQTVPYLDKFAIPKRNQGLPSLADVIFKAMLQAYQDEIIWRSRSLNPVNRWYFERSNGSYSYPSSPWRLFFAGESFNNKISREFSLKISSYWDLIKSIPASFTDA</sequence>
<evidence type="ECO:0000256" key="3">
    <source>
        <dbReference type="ARBA" id="ARBA00004925"/>
    </source>
</evidence>
<evidence type="ECO:0000256" key="13">
    <source>
        <dbReference type="ARBA" id="ARBA00033251"/>
    </source>
</evidence>
<comment type="subcellular location">
    <subcellularLocation>
        <location evidence="2">Mitochondrion</location>
    </subcellularLocation>
</comment>
<dbReference type="VEuPathDB" id="FungiDB:CJJ09_000231"/>
<gene>
    <name evidence="16" type="ORF">QG37_00700</name>
</gene>
<evidence type="ECO:0000256" key="10">
    <source>
        <dbReference type="ARBA" id="ARBA00023128"/>
    </source>
</evidence>
<dbReference type="PANTHER" id="PTHR23342">
    <property type="entry name" value="N-ACETYLGLUTAMATE SYNTHASE"/>
    <property type="match status" value="1"/>
</dbReference>
<comment type="catalytic activity">
    <reaction evidence="14">
        <text>L-glutamate + acetyl-CoA = N-acetyl-L-glutamate + CoA + H(+)</text>
        <dbReference type="Rhea" id="RHEA:24292"/>
        <dbReference type="ChEBI" id="CHEBI:15378"/>
        <dbReference type="ChEBI" id="CHEBI:29985"/>
        <dbReference type="ChEBI" id="CHEBI:44337"/>
        <dbReference type="ChEBI" id="CHEBI:57287"/>
        <dbReference type="ChEBI" id="CHEBI:57288"/>
        <dbReference type="EC" id="2.3.1.1"/>
    </reaction>
</comment>
<evidence type="ECO:0000256" key="14">
    <source>
        <dbReference type="ARBA" id="ARBA00048372"/>
    </source>
</evidence>
<comment type="similarity">
    <text evidence="4">Belongs to the acetyltransferase family.</text>
</comment>
<dbReference type="PROSITE" id="PS51731">
    <property type="entry name" value="GNAT_NAGS"/>
    <property type="match status" value="1"/>
</dbReference>
<dbReference type="GO" id="GO:0004042">
    <property type="term" value="F:L-glutamate N-acetyltransferase activity"/>
    <property type="evidence" value="ECO:0007669"/>
    <property type="project" value="TreeGrafter"/>
</dbReference>
<dbReference type="VEuPathDB" id="FungiDB:QG37_00700"/>
<dbReference type="GO" id="GO:0006526">
    <property type="term" value="P:L-arginine biosynthetic process"/>
    <property type="evidence" value="ECO:0007669"/>
    <property type="project" value="UniProtKB-UniPathway"/>
</dbReference>
<dbReference type="Pfam" id="PF04768">
    <property type="entry name" value="NAT"/>
    <property type="match status" value="1"/>
</dbReference>
<evidence type="ECO:0000256" key="5">
    <source>
        <dbReference type="ARBA" id="ARBA00012697"/>
    </source>
</evidence>